<evidence type="ECO:0000256" key="1">
    <source>
        <dbReference type="SAM" id="Phobius"/>
    </source>
</evidence>
<feature type="transmembrane region" description="Helical" evidence="1">
    <location>
        <begin position="6"/>
        <end position="27"/>
    </location>
</feature>
<organism evidence="2 3">
    <name type="scientific">Lentilactobacillus raoultii</name>
    <dbReference type="NCBI Taxonomy" id="1987503"/>
    <lineage>
        <taxon>Bacteria</taxon>
        <taxon>Bacillati</taxon>
        <taxon>Bacillota</taxon>
        <taxon>Bacilli</taxon>
        <taxon>Lactobacillales</taxon>
        <taxon>Lactobacillaceae</taxon>
        <taxon>Lentilactobacillus</taxon>
    </lineage>
</organism>
<keyword evidence="1" id="KW-0812">Transmembrane</keyword>
<accession>A0ABW3PLR9</accession>
<proteinExistence type="predicted"/>
<dbReference type="RefSeq" id="WP_121979062.1">
    <property type="nucleotide sequence ID" value="NZ_JBHTLH010000041.1"/>
</dbReference>
<reference evidence="3" key="1">
    <citation type="journal article" date="2019" name="Int. J. Syst. Evol. Microbiol.">
        <title>The Global Catalogue of Microorganisms (GCM) 10K type strain sequencing project: providing services to taxonomists for standard genome sequencing and annotation.</title>
        <authorList>
            <consortium name="The Broad Institute Genomics Platform"/>
            <consortium name="The Broad Institute Genome Sequencing Center for Infectious Disease"/>
            <person name="Wu L."/>
            <person name="Ma J."/>
        </authorList>
    </citation>
    <scope>NUCLEOTIDE SEQUENCE [LARGE SCALE GENOMIC DNA]</scope>
    <source>
        <strain evidence="3">CCUG 71848</strain>
    </source>
</reference>
<keyword evidence="1" id="KW-0472">Membrane</keyword>
<keyword evidence="3" id="KW-1185">Reference proteome</keyword>
<evidence type="ECO:0000313" key="2">
    <source>
        <dbReference type="EMBL" id="MFD1125999.1"/>
    </source>
</evidence>
<sequence>MGFKELMLSRWGLFTFMIIGLFFLDFYSWPTKLMSFNTLTKLIAFSFFGIAFGIAVWQDHHKND</sequence>
<protein>
    <submittedName>
        <fullName evidence="2">Uncharacterized protein</fullName>
    </submittedName>
</protein>
<dbReference type="Proteomes" id="UP001597156">
    <property type="component" value="Unassembled WGS sequence"/>
</dbReference>
<gene>
    <name evidence="2" type="ORF">ACFQ22_11615</name>
</gene>
<evidence type="ECO:0000313" key="3">
    <source>
        <dbReference type="Proteomes" id="UP001597156"/>
    </source>
</evidence>
<comment type="caution">
    <text evidence="2">The sequence shown here is derived from an EMBL/GenBank/DDBJ whole genome shotgun (WGS) entry which is preliminary data.</text>
</comment>
<feature type="transmembrane region" description="Helical" evidence="1">
    <location>
        <begin position="39"/>
        <end position="57"/>
    </location>
</feature>
<dbReference type="EMBL" id="JBHTLH010000041">
    <property type="protein sequence ID" value="MFD1125999.1"/>
    <property type="molecule type" value="Genomic_DNA"/>
</dbReference>
<name>A0ABW3PLR9_9LACO</name>
<keyword evidence="1" id="KW-1133">Transmembrane helix</keyword>